<evidence type="ECO:0008006" key="4">
    <source>
        <dbReference type="Google" id="ProtNLM"/>
    </source>
</evidence>
<comment type="caution">
    <text evidence="2">The sequence shown here is derived from an EMBL/GenBank/DDBJ whole genome shotgun (WGS) entry which is preliminary data.</text>
</comment>
<evidence type="ECO:0000313" key="3">
    <source>
        <dbReference type="Proteomes" id="UP000235388"/>
    </source>
</evidence>
<evidence type="ECO:0000313" key="2">
    <source>
        <dbReference type="EMBL" id="PLW13293.1"/>
    </source>
</evidence>
<sequence length="285" mass="31779">MPTNNWKPFLTHRAYLDMYDLEPSAISKHLQGLSKTILRLLRLREEGPQKFQGGLPTRDPTMTKFSTFEKLPVEIVELCLEGLPASSIGALLGLSRQTRHLVLTSIEFIFAKMLKSFDEKKQYVGLEAVHTSLSVTDRSTLTFSNFVAVPNVSTVPKIPLRYARFQLETPMNLPANESDTAIFTCSVFAKESDCPGRNFFEDLCKVRDQNPIVVDKDGLLLNTAPAPAKEKDGKQKEGSSKDAPEKNGAEKDGEDKDPKVHLTSIDINPFKVICLETAARLKEDP</sequence>
<accession>A0A2N5SJ70</accession>
<feature type="compositionally biased region" description="Basic and acidic residues" evidence="1">
    <location>
        <begin position="228"/>
        <end position="260"/>
    </location>
</feature>
<dbReference type="AlphaFoldDB" id="A0A2N5SJ70"/>
<gene>
    <name evidence="2" type="ORF">PCANC_17772</name>
</gene>
<evidence type="ECO:0000256" key="1">
    <source>
        <dbReference type="SAM" id="MobiDB-lite"/>
    </source>
</evidence>
<dbReference type="OrthoDB" id="2499511at2759"/>
<reference evidence="2 3" key="1">
    <citation type="submission" date="2017-11" db="EMBL/GenBank/DDBJ databases">
        <title>De novo assembly and phasing of dikaryotic genomes from two isolates of Puccinia coronata f. sp. avenae, the causal agent of oat crown rust.</title>
        <authorList>
            <person name="Miller M.E."/>
            <person name="Zhang Y."/>
            <person name="Omidvar V."/>
            <person name="Sperschneider J."/>
            <person name="Schwessinger B."/>
            <person name="Raley C."/>
            <person name="Palmer J.M."/>
            <person name="Garnica D."/>
            <person name="Upadhyaya N."/>
            <person name="Rathjen J."/>
            <person name="Taylor J.M."/>
            <person name="Park R.F."/>
            <person name="Dodds P.N."/>
            <person name="Hirsch C.D."/>
            <person name="Kianian S.F."/>
            <person name="Figueroa M."/>
        </authorList>
    </citation>
    <scope>NUCLEOTIDE SEQUENCE [LARGE SCALE GENOMIC DNA]</scope>
    <source>
        <strain evidence="2">12NC29</strain>
    </source>
</reference>
<keyword evidence="3" id="KW-1185">Reference proteome</keyword>
<protein>
    <recommendedName>
        <fullName evidence="4">F-box domain-containing protein</fullName>
    </recommendedName>
</protein>
<proteinExistence type="predicted"/>
<organism evidence="2 3">
    <name type="scientific">Puccinia coronata f. sp. avenae</name>
    <dbReference type="NCBI Taxonomy" id="200324"/>
    <lineage>
        <taxon>Eukaryota</taxon>
        <taxon>Fungi</taxon>
        <taxon>Dikarya</taxon>
        <taxon>Basidiomycota</taxon>
        <taxon>Pucciniomycotina</taxon>
        <taxon>Pucciniomycetes</taxon>
        <taxon>Pucciniales</taxon>
        <taxon>Pucciniaceae</taxon>
        <taxon>Puccinia</taxon>
    </lineage>
</organism>
<name>A0A2N5SJ70_9BASI</name>
<feature type="region of interest" description="Disordered" evidence="1">
    <location>
        <begin position="223"/>
        <end position="262"/>
    </location>
</feature>
<dbReference type="EMBL" id="PGCJ01000954">
    <property type="protein sequence ID" value="PLW13293.1"/>
    <property type="molecule type" value="Genomic_DNA"/>
</dbReference>
<dbReference type="Proteomes" id="UP000235388">
    <property type="component" value="Unassembled WGS sequence"/>
</dbReference>